<organism evidence="1 2">
    <name type="scientific">Strongyloides papillosus</name>
    <name type="common">Intestinal threadworm</name>
    <dbReference type="NCBI Taxonomy" id="174720"/>
    <lineage>
        <taxon>Eukaryota</taxon>
        <taxon>Metazoa</taxon>
        <taxon>Ecdysozoa</taxon>
        <taxon>Nematoda</taxon>
        <taxon>Chromadorea</taxon>
        <taxon>Rhabditida</taxon>
        <taxon>Tylenchina</taxon>
        <taxon>Panagrolaimomorpha</taxon>
        <taxon>Strongyloidoidea</taxon>
        <taxon>Strongyloididae</taxon>
        <taxon>Strongyloides</taxon>
    </lineage>
</organism>
<accession>A0A0N5BZ44</accession>
<proteinExistence type="predicted"/>
<sequence length="183" mass="20698">MNSSIECFMPTPDGPTLCEKINDGDIVTVTRTKIKYDDIKSPQNQSKITVSTDIGISSGLSTPQTKSINTSTNSNFKETASKTKVNDYIISSKRTQPVILKESSPYFEEPCEKKSKSDKLCDFIVWVIESTKENDKENWHGMSIDDIITFSLLTRELVCEAIKDLALNRRIRTTKPNIYDLFD</sequence>
<dbReference type="AlphaFoldDB" id="A0A0N5BZ44"/>
<reference evidence="2" key="1">
    <citation type="submission" date="2017-02" db="UniProtKB">
        <authorList>
            <consortium name="WormBaseParasite"/>
        </authorList>
    </citation>
    <scope>IDENTIFICATION</scope>
</reference>
<name>A0A0N5BZ44_STREA</name>
<dbReference type="Proteomes" id="UP000046392">
    <property type="component" value="Unplaced"/>
</dbReference>
<evidence type="ECO:0000313" key="2">
    <source>
        <dbReference type="WBParaSite" id="SPAL_0001104000.1"/>
    </source>
</evidence>
<evidence type="ECO:0000313" key="1">
    <source>
        <dbReference type="Proteomes" id="UP000046392"/>
    </source>
</evidence>
<dbReference type="WBParaSite" id="SPAL_0001104000.1">
    <property type="protein sequence ID" value="SPAL_0001104000.1"/>
    <property type="gene ID" value="SPAL_0001104000"/>
</dbReference>
<keyword evidence="1" id="KW-1185">Reference proteome</keyword>
<protein>
    <submittedName>
        <fullName evidence="2">Uncharacterized protein</fullName>
    </submittedName>
</protein>